<evidence type="ECO:0000256" key="1">
    <source>
        <dbReference type="SAM" id="MobiDB-lite"/>
    </source>
</evidence>
<sequence length="132" mass="14116">MHVDGRVDGVIDSDHDLSIGESGYVTGLVKAKKIVLSGVFEGKVICENIEVLATGKLIGELVCNDFVIETGGKFIGQSHEMTEGGMVVSLPETFEQLAKTAVESLSHEPHGGIEPLKPVEKPMKQTAKNKKS</sequence>
<dbReference type="Pfam" id="PF04519">
    <property type="entry name" value="Bactofilin"/>
    <property type="match status" value="1"/>
</dbReference>
<name>A0A3B0WTM0_9ZZZZ</name>
<gene>
    <name evidence="2" type="ORF">MNBD_GAMMA03-535</name>
</gene>
<dbReference type="InterPro" id="IPR007607">
    <property type="entry name" value="BacA/B"/>
</dbReference>
<feature type="compositionally biased region" description="Basic and acidic residues" evidence="1">
    <location>
        <begin position="105"/>
        <end position="123"/>
    </location>
</feature>
<dbReference type="PANTHER" id="PTHR35024:SF4">
    <property type="entry name" value="POLYMER-FORMING CYTOSKELETAL PROTEIN"/>
    <property type="match status" value="1"/>
</dbReference>
<dbReference type="PANTHER" id="PTHR35024">
    <property type="entry name" value="HYPOTHETICAL CYTOSOLIC PROTEIN"/>
    <property type="match status" value="1"/>
</dbReference>
<dbReference type="EMBL" id="UOFC01000158">
    <property type="protein sequence ID" value="VAW47656.1"/>
    <property type="molecule type" value="Genomic_DNA"/>
</dbReference>
<feature type="region of interest" description="Disordered" evidence="1">
    <location>
        <begin position="104"/>
        <end position="132"/>
    </location>
</feature>
<evidence type="ECO:0000313" key="2">
    <source>
        <dbReference type="EMBL" id="VAW47656.1"/>
    </source>
</evidence>
<evidence type="ECO:0008006" key="3">
    <source>
        <dbReference type="Google" id="ProtNLM"/>
    </source>
</evidence>
<accession>A0A3B0WTM0</accession>
<proteinExistence type="predicted"/>
<reference evidence="2" key="1">
    <citation type="submission" date="2018-06" db="EMBL/GenBank/DDBJ databases">
        <authorList>
            <person name="Zhirakovskaya E."/>
        </authorList>
    </citation>
    <scope>NUCLEOTIDE SEQUENCE</scope>
</reference>
<dbReference type="AlphaFoldDB" id="A0A3B0WTM0"/>
<organism evidence="2">
    <name type="scientific">hydrothermal vent metagenome</name>
    <dbReference type="NCBI Taxonomy" id="652676"/>
    <lineage>
        <taxon>unclassified sequences</taxon>
        <taxon>metagenomes</taxon>
        <taxon>ecological metagenomes</taxon>
    </lineage>
</organism>
<protein>
    <recommendedName>
        <fullName evidence="3">Polymer-forming bactofilin</fullName>
    </recommendedName>
</protein>